<dbReference type="EMBL" id="CAQQ02074072">
    <property type="status" value="NOT_ANNOTATED_CDS"/>
    <property type="molecule type" value="Genomic_DNA"/>
</dbReference>
<evidence type="ECO:0000313" key="2">
    <source>
        <dbReference type="Proteomes" id="UP000015102"/>
    </source>
</evidence>
<protein>
    <submittedName>
        <fullName evidence="1">Uncharacterized protein</fullName>
    </submittedName>
</protein>
<dbReference type="Proteomes" id="UP000015102">
    <property type="component" value="Unassembled WGS sequence"/>
</dbReference>
<name>T1GDN2_MEGSC</name>
<evidence type="ECO:0000313" key="1">
    <source>
        <dbReference type="EnsemblMetazoa" id="MESCA001421-PA"/>
    </source>
</evidence>
<keyword evidence="2" id="KW-1185">Reference proteome</keyword>
<sequence>MLPHQEDKDVTPMVVNTYLCFTKCVFVTAELMSPDGKVIVENAKARSAKITTELISQCEKKG</sequence>
<dbReference type="EMBL" id="CAQQ02074073">
    <property type="status" value="NOT_ANNOTATED_CDS"/>
    <property type="molecule type" value="Genomic_DNA"/>
</dbReference>
<dbReference type="GO" id="GO:0005549">
    <property type="term" value="F:odorant binding"/>
    <property type="evidence" value="ECO:0007669"/>
    <property type="project" value="InterPro"/>
</dbReference>
<dbReference type="InterPro" id="IPR036728">
    <property type="entry name" value="PBP_GOBP_sf"/>
</dbReference>
<dbReference type="HOGENOM" id="CLU_2910785_0_0_1"/>
<proteinExistence type="predicted"/>
<dbReference type="EnsemblMetazoa" id="MESCA001421-RA">
    <property type="protein sequence ID" value="MESCA001421-PA"/>
    <property type="gene ID" value="MESCA001421"/>
</dbReference>
<organism evidence="1 2">
    <name type="scientific">Megaselia scalaris</name>
    <name type="common">Humpbacked fly</name>
    <name type="synonym">Phora scalaris</name>
    <dbReference type="NCBI Taxonomy" id="36166"/>
    <lineage>
        <taxon>Eukaryota</taxon>
        <taxon>Metazoa</taxon>
        <taxon>Ecdysozoa</taxon>
        <taxon>Arthropoda</taxon>
        <taxon>Hexapoda</taxon>
        <taxon>Insecta</taxon>
        <taxon>Pterygota</taxon>
        <taxon>Neoptera</taxon>
        <taxon>Endopterygota</taxon>
        <taxon>Diptera</taxon>
        <taxon>Brachycera</taxon>
        <taxon>Muscomorpha</taxon>
        <taxon>Platypezoidea</taxon>
        <taxon>Phoridae</taxon>
        <taxon>Megaseliini</taxon>
        <taxon>Megaselia</taxon>
    </lineage>
</organism>
<dbReference type="SUPFAM" id="SSF47565">
    <property type="entry name" value="Insect pheromone/odorant-binding proteins"/>
    <property type="match status" value="1"/>
</dbReference>
<dbReference type="AlphaFoldDB" id="T1GDN2"/>
<reference evidence="1" key="2">
    <citation type="submission" date="2015-06" db="UniProtKB">
        <authorList>
            <consortium name="EnsemblMetazoa"/>
        </authorList>
    </citation>
    <scope>IDENTIFICATION</scope>
</reference>
<reference evidence="2" key="1">
    <citation type="submission" date="2013-02" db="EMBL/GenBank/DDBJ databases">
        <authorList>
            <person name="Hughes D."/>
        </authorList>
    </citation>
    <scope>NUCLEOTIDE SEQUENCE</scope>
    <source>
        <strain>Durham</strain>
        <strain evidence="2">NC isolate 2 -- Noor lab</strain>
    </source>
</reference>
<accession>T1GDN2</accession>